<evidence type="ECO:0000313" key="2">
    <source>
        <dbReference type="EMBL" id="ETO21462.1"/>
    </source>
</evidence>
<dbReference type="Proteomes" id="UP000023152">
    <property type="component" value="Unassembled WGS sequence"/>
</dbReference>
<organism evidence="2 3">
    <name type="scientific">Reticulomyxa filosa</name>
    <dbReference type="NCBI Taxonomy" id="46433"/>
    <lineage>
        <taxon>Eukaryota</taxon>
        <taxon>Sar</taxon>
        <taxon>Rhizaria</taxon>
        <taxon>Retaria</taxon>
        <taxon>Foraminifera</taxon>
        <taxon>Monothalamids</taxon>
        <taxon>Reticulomyxidae</taxon>
        <taxon>Reticulomyxa</taxon>
    </lineage>
</organism>
<keyword evidence="1" id="KW-0812">Transmembrane</keyword>
<reference evidence="2 3" key="1">
    <citation type="journal article" date="2013" name="Curr. Biol.">
        <title>The Genome of the Foraminiferan Reticulomyxa filosa.</title>
        <authorList>
            <person name="Glockner G."/>
            <person name="Hulsmann N."/>
            <person name="Schleicher M."/>
            <person name="Noegel A.A."/>
            <person name="Eichinger L."/>
            <person name="Gallinger C."/>
            <person name="Pawlowski J."/>
            <person name="Sierra R."/>
            <person name="Euteneuer U."/>
            <person name="Pillet L."/>
            <person name="Moustafa A."/>
            <person name="Platzer M."/>
            <person name="Groth M."/>
            <person name="Szafranski K."/>
            <person name="Schliwa M."/>
        </authorList>
    </citation>
    <scope>NUCLEOTIDE SEQUENCE [LARGE SCALE GENOMIC DNA]</scope>
</reference>
<dbReference type="AlphaFoldDB" id="X6N837"/>
<name>X6N837_RETFI</name>
<comment type="caution">
    <text evidence="2">The sequence shown here is derived from an EMBL/GenBank/DDBJ whole genome shotgun (WGS) entry which is preliminary data.</text>
</comment>
<keyword evidence="1" id="KW-1133">Transmembrane helix</keyword>
<keyword evidence="1" id="KW-0472">Membrane</keyword>
<keyword evidence="3" id="KW-1185">Reference proteome</keyword>
<proteinExistence type="predicted"/>
<sequence length="168" mass="19371">MGYCSSCFFFFSFPLCFIVIIIIFLFNNNNNNNNNKNKKTSKTMLDKKLKKPSSMAVMRYRYAFIFYCCGQYAEAAKIGQAFIDPQILSFEHVPPVELFQYIQALIKSITRMFVSQNMHKELPSSFKPFIDQCIANEQVFSTFVASALPSLHKKRKPHKRAGDACKSM</sequence>
<gene>
    <name evidence="2" type="ORF">RFI_15742</name>
</gene>
<protein>
    <submittedName>
        <fullName evidence="2">Uncharacterized protein</fullName>
    </submittedName>
</protein>
<dbReference type="EMBL" id="ASPP01011604">
    <property type="protein sequence ID" value="ETO21462.1"/>
    <property type="molecule type" value="Genomic_DNA"/>
</dbReference>
<accession>X6N837</accession>
<feature type="transmembrane region" description="Helical" evidence="1">
    <location>
        <begin position="7"/>
        <end position="26"/>
    </location>
</feature>
<evidence type="ECO:0000256" key="1">
    <source>
        <dbReference type="SAM" id="Phobius"/>
    </source>
</evidence>
<evidence type="ECO:0000313" key="3">
    <source>
        <dbReference type="Proteomes" id="UP000023152"/>
    </source>
</evidence>